<dbReference type="PANTHER" id="PTHR37610">
    <property type="entry name" value="CCHC-TYPE DOMAIN-CONTAINING PROTEIN"/>
    <property type="match status" value="1"/>
</dbReference>
<name>A0AAW2X278_9LAMI</name>
<dbReference type="PANTHER" id="PTHR37610:SF40">
    <property type="entry name" value="OS01G0909600 PROTEIN"/>
    <property type="match status" value="1"/>
</dbReference>
<dbReference type="InterPro" id="IPR029472">
    <property type="entry name" value="Copia-like_N"/>
</dbReference>
<dbReference type="EMBL" id="JACGWN010000005">
    <property type="protein sequence ID" value="KAL0448234.1"/>
    <property type="molecule type" value="Genomic_DNA"/>
</dbReference>
<feature type="domain" description="Retrotransposon Copia-like N-terminal" evidence="1">
    <location>
        <begin position="1"/>
        <end position="41"/>
    </location>
</feature>
<gene>
    <name evidence="2" type="ORF">Slati_1379800</name>
</gene>
<dbReference type="AlphaFoldDB" id="A0AAW2X278"/>
<accession>A0AAW2X278</accession>
<evidence type="ECO:0000313" key="2">
    <source>
        <dbReference type="EMBL" id="KAL0448234.1"/>
    </source>
</evidence>
<evidence type="ECO:0000259" key="1">
    <source>
        <dbReference type="Pfam" id="PF14244"/>
    </source>
</evidence>
<dbReference type="Pfam" id="PF14244">
    <property type="entry name" value="Retrotran_gag_3"/>
    <property type="match status" value="1"/>
</dbReference>
<comment type="caution">
    <text evidence="2">The sequence shown here is derived from an EMBL/GenBank/DDBJ whole genome shotgun (WGS) entry which is preliminary data.</text>
</comment>
<organism evidence="2">
    <name type="scientific">Sesamum latifolium</name>
    <dbReference type="NCBI Taxonomy" id="2727402"/>
    <lineage>
        <taxon>Eukaryota</taxon>
        <taxon>Viridiplantae</taxon>
        <taxon>Streptophyta</taxon>
        <taxon>Embryophyta</taxon>
        <taxon>Tracheophyta</taxon>
        <taxon>Spermatophyta</taxon>
        <taxon>Magnoliopsida</taxon>
        <taxon>eudicotyledons</taxon>
        <taxon>Gunneridae</taxon>
        <taxon>Pentapetalae</taxon>
        <taxon>asterids</taxon>
        <taxon>lamiids</taxon>
        <taxon>Lamiales</taxon>
        <taxon>Pedaliaceae</taxon>
        <taxon>Sesamum</taxon>
    </lineage>
</organism>
<sequence length="100" mass="11680">MSLVSTPLDSTNFLVWSRSIKIALGANMKLNFINGKGKKPKESDKNYEQWIRADYMVTSWILNSISKDIVENFLYHYNRRIMGRAGNSFWARKWSNDLSD</sequence>
<reference evidence="2" key="2">
    <citation type="journal article" date="2024" name="Plant">
        <title>Genomic evolution and insights into agronomic trait innovations of Sesamum species.</title>
        <authorList>
            <person name="Miao H."/>
            <person name="Wang L."/>
            <person name="Qu L."/>
            <person name="Liu H."/>
            <person name="Sun Y."/>
            <person name="Le M."/>
            <person name="Wang Q."/>
            <person name="Wei S."/>
            <person name="Zheng Y."/>
            <person name="Lin W."/>
            <person name="Duan Y."/>
            <person name="Cao H."/>
            <person name="Xiong S."/>
            <person name="Wang X."/>
            <person name="Wei L."/>
            <person name="Li C."/>
            <person name="Ma Q."/>
            <person name="Ju M."/>
            <person name="Zhao R."/>
            <person name="Li G."/>
            <person name="Mu C."/>
            <person name="Tian Q."/>
            <person name="Mei H."/>
            <person name="Zhang T."/>
            <person name="Gao T."/>
            <person name="Zhang H."/>
        </authorList>
    </citation>
    <scope>NUCLEOTIDE SEQUENCE</scope>
    <source>
        <strain evidence="2">KEN1</strain>
    </source>
</reference>
<proteinExistence type="predicted"/>
<reference evidence="2" key="1">
    <citation type="submission" date="2020-06" db="EMBL/GenBank/DDBJ databases">
        <authorList>
            <person name="Li T."/>
            <person name="Hu X."/>
            <person name="Zhang T."/>
            <person name="Song X."/>
            <person name="Zhang H."/>
            <person name="Dai N."/>
            <person name="Sheng W."/>
            <person name="Hou X."/>
            <person name="Wei L."/>
        </authorList>
    </citation>
    <scope>NUCLEOTIDE SEQUENCE</scope>
    <source>
        <strain evidence="2">KEN1</strain>
        <tissue evidence="2">Leaf</tissue>
    </source>
</reference>
<protein>
    <recommendedName>
        <fullName evidence="1">Retrotransposon Copia-like N-terminal domain-containing protein</fullName>
    </recommendedName>
</protein>